<evidence type="ECO:0000256" key="8">
    <source>
        <dbReference type="ARBA" id="ARBA00023170"/>
    </source>
</evidence>
<feature type="transmembrane region" description="Helical" evidence="10">
    <location>
        <begin position="175"/>
        <end position="194"/>
    </location>
</feature>
<gene>
    <name evidence="11" type="ORF">G9C98_006318</name>
</gene>
<evidence type="ECO:0000256" key="9">
    <source>
        <dbReference type="ARBA" id="ARBA00023224"/>
    </source>
</evidence>
<dbReference type="EMBL" id="JAAOIC020000044">
    <property type="protein sequence ID" value="KAG8037993.1"/>
    <property type="molecule type" value="Genomic_DNA"/>
</dbReference>
<keyword evidence="3 10" id="KW-0716">Sensory transduction</keyword>
<evidence type="ECO:0000256" key="6">
    <source>
        <dbReference type="ARBA" id="ARBA00022989"/>
    </source>
</evidence>
<feature type="transmembrane region" description="Helical" evidence="10">
    <location>
        <begin position="292"/>
        <end position="309"/>
    </location>
</feature>
<keyword evidence="2" id="KW-1003">Cell membrane</keyword>
<keyword evidence="7 10" id="KW-0472">Membrane</keyword>
<name>A0A8J5QPI3_9HYME</name>
<evidence type="ECO:0000256" key="7">
    <source>
        <dbReference type="ARBA" id="ARBA00023136"/>
    </source>
</evidence>
<dbReference type="Pfam" id="PF02949">
    <property type="entry name" value="7tm_6"/>
    <property type="match status" value="1"/>
</dbReference>
<keyword evidence="5 10" id="KW-0552">Olfaction</keyword>
<dbReference type="GO" id="GO:0004984">
    <property type="term" value="F:olfactory receptor activity"/>
    <property type="evidence" value="ECO:0007669"/>
    <property type="project" value="InterPro"/>
</dbReference>
<keyword evidence="12" id="KW-1185">Reference proteome</keyword>
<feature type="transmembrane region" description="Helical" evidence="10">
    <location>
        <begin position="259"/>
        <end position="280"/>
    </location>
</feature>
<dbReference type="PANTHER" id="PTHR21137">
    <property type="entry name" value="ODORANT RECEPTOR"/>
    <property type="match status" value="1"/>
</dbReference>
<proteinExistence type="inferred from homology"/>
<comment type="subcellular location">
    <subcellularLocation>
        <location evidence="1 10">Cell membrane</location>
        <topology evidence="1 10">Multi-pass membrane protein</topology>
    </subcellularLocation>
</comment>
<evidence type="ECO:0000256" key="4">
    <source>
        <dbReference type="ARBA" id="ARBA00022692"/>
    </source>
</evidence>
<evidence type="ECO:0000313" key="12">
    <source>
        <dbReference type="Proteomes" id="UP000729913"/>
    </source>
</evidence>
<comment type="similarity">
    <text evidence="10">Belongs to the insect chemoreceptor superfamily. Heteromeric odorant receptor channel (TC 1.A.69) family.</text>
</comment>
<feature type="transmembrane region" description="Helical" evidence="10">
    <location>
        <begin position="134"/>
        <end position="154"/>
    </location>
</feature>
<comment type="caution">
    <text evidence="10">Lacks conserved residue(s) required for the propagation of feature annotation.</text>
</comment>
<evidence type="ECO:0000256" key="10">
    <source>
        <dbReference type="RuleBase" id="RU351113"/>
    </source>
</evidence>
<dbReference type="GO" id="GO:0005886">
    <property type="term" value="C:plasma membrane"/>
    <property type="evidence" value="ECO:0007669"/>
    <property type="project" value="UniProtKB-SubCell"/>
</dbReference>
<dbReference type="AlphaFoldDB" id="A0A8J5QPI3"/>
<comment type="caution">
    <text evidence="11">The sequence shown here is derived from an EMBL/GenBank/DDBJ whole genome shotgun (WGS) entry which is preliminary data.</text>
</comment>
<evidence type="ECO:0000256" key="5">
    <source>
        <dbReference type="ARBA" id="ARBA00022725"/>
    </source>
</evidence>
<reference evidence="11" key="1">
    <citation type="submission" date="2020-03" db="EMBL/GenBank/DDBJ databases">
        <authorList>
            <person name="Chebbi M.A."/>
            <person name="Drezen J.M."/>
        </authorList>
    </citation>
    <scope>NUCLEOTIDE SEQUENCE</scope>
    <source>
        <tissue evidence="11">Whole body</tissue>
    </source>
</reference>
<accession>A0A8J5QPI3</accession>
<sequence>MDVFDSMHWGTTKKLLSALGAWPFKPVKERKTLGALFYLIVQSIYIAEILKLFVVWGNLTETLDCLPVIVHHSMVQVKMANCLFNIKQVKVLLLQIKRNWESDLYDHEIKILREDARIYKVVMNYYSSGLSSVAIIYAVVPIVPIFLDVVLPLNETRQRILPYPVEYFVDIQNNFYILYIHSCIVTPLVLSYFLAFDMTYAGLVSHVCSMFTILGGRLKNLKSGTNKKDNSLKSLVVCIKMHQDLLKFSERLEENYTNYFFLLLGNIVLGLTVTGFQLTVLATDFGAKIKCIWSGAGQVIHLFILSYLGQRLINCSEYINESICMSKWYNYSRKMKLLIILVLTRGKTTTTLSAGKIYIMSIENCSSVMKTSMSFFTVLRSVQ</sequence>
<evidence type="ECO:0000256" key="2">
    <source>
        <dbReference type="ARBA" id="ARBA00022475"/>
    </source>
</evidence>
<reference evidence="11" key="2">
    <citation type="submission" date="2021-04" db="EMBL/GenBank/DDBJ databases">
        <title>Genome-wide patterns of bracovirus chromosomal integration into multiple host tissues during parasitism.</title>
        <authorList>
            <person name="Chebbi M.A.C."/>
        </authorList>
    </citation>
    <scope>NUCLEOTIDE SEQUENCE</scope>
    <source>
        <tissue evidence="11">Whole body</tissue>
    </source>
</reference>
<evidence type="ECO:0000256" key="1">
    <source>
        <dbReference type="ARBA" id="ARBA00004651"/>
    </source>
</evidence>
<keyword evidence="6 10" id="KW-1133">Transmembrane helix</keyword>
<dbReference type="PANTHER" id="PTHR21137:SF35">
    <property type="entry name" value="ODORANT RECEPTOR 19A-RELATED"/>
    <property type="match status" value="1"/>
</dbReference>
<keyword evidence="9 10" id="KW-0807">Transducer</keyword>
<dbReference type="GO" id="GO:0005549">
    <property type="term" value="F:odorant binding"/>
    <property type="evidence" value="ECO:0007669"/>
    <property type="project" value="InterPro"/>
</dbReference>
<evidence type="ECO:0000256" key="3">
    <source>
        <dbReference type="ARBA" id="ARBA00022606"/>
    </source>
</evidence>
<dbReference type="OrthoDB" id="6614360at2759"/>
<dbReference type="Proteomes" id="UP000729913">
    <property type="component" value="Unassembled WGS sequence"/>
</dbReference>
<evidence type="ECO:0000313" key="11">
    <source>
        <dbReference type="EMBL" id="KAG8037993.1"/>
    </source>
</evidence>
<dbReference type="GO" id="GO:0007165">
    <property type="term" value="P:signal transduction"/>
    <property type="evidence" value="ECO:0007669"/>
    <property type="project" value="UniProtKB-KW"/>
</dbReference>
<keyword evidence="8 10" id="KW-0675">Receptor</keyword>
<keyword evidence="4 10" id="KW-0812">Transmembrane</keyword>
<dbReference type="InterPro" id="IPR004117">
    <property type="entry name" value="7tm6_olfct_rcpt"/>
</dbReference>
<protein>
    <recommendedName>
        <fullName evidence="10">Odorant receptor</fullName>
    </recommendedName>
</protein>
<organism evidence="11 12">
    <name type="scientific">Cotesia typhae</name>
    <dbReference type="NCBI Taxonomy" id="2053667"/>
    <lineage>
        <taxon>Eukaryota</taxon>
        <taxon>Metazoa</taxon>
        <taxon>Ecdysozoa</taxon>
        <taxon>Arthropoda</taxon>
        <taxon>Hexapoda</taxon>
        <taxon>Insecta</taxon>
        <taxon>Pterygota</taxon>
        <taxon>Neoptera</taxon>
        <taxon>Endopterygota</taxon>
        <taxon>Hymenoptera</taxon>
        <taxon>Apocrita</taxon>
        <taxon>Ichneumonoidea</taxon>
        <taxon>Braconidae</taxon>
        <taxon>Microgastrinae</taxon>
        <taxon>Cotesia</taxon>
    </lineage>
</organism>
<feature type="transmembrane region" description="Helical" evidence="10">
    <location>
        <begin position="35"/>
        <end position="56"/>
    </location>
</feature>